<evidence type="ECO:0000259" key="2">
    <source>
        <dbReference type="Pfam" id="PF04909"/>
    </source>
</evidence>
<keyword evidence="1" id="KW-0456">Lyase</keyword>
<protein>
    <submittedName>
        <fullName evidence="3">Amidohydrolase</fullName>
    </submittedName>
</protein>
<dbReference type="GO" id="GO:0016831">
    <property type="term" value="F:carboxy-lyase activity"/>
    <property type="evidence" value="ECO:0007669"/>
    <property type="project" value="InterPro"/>
</dbReference>
<keyword evidence="3" id="KW-0378">Hydrolase</keyword>
<sequence length="325" mass="35777">MHAHYFPERYIAALETEGCKCGACVRRDPRGTIIDVGPLHAGPLEKRFTDLDMRIADMDRQGVDIQALSLTQPMVYFADAPVARALSVAFNDSLVEAHEQFPDRLVGLAMIPANHAEEALAELERVKDAPGMCGVYMGTAIGDWDLSDERLLPVFERIEAMGWPIFLHPLKVIGMTDRLKPYFLSNLLGNPFDTAVAAAHLIFGGVMDRFPKLDIVLPHAGGAFSFLAGRLNHGWAMGRPELKHMENGALSYLKRFHYDTISHSDAGLSFLVDQVGADRIMLGSDYCFDMGHDAPVDVVDRQQSLSDADRQAVLGGTAESLLKLK</sequence>
<dbReference type="InterPro" id="IPR032466">
    <property type="entry name" value="Metal_Hydrolase"/>
</dbReference>
<name>A0A3Q8XRX8_9HYPH</name>
<dbReference type="OrthoDB" id="9799024at2"/>
<dbReference type="PANTHER" id="PTHR21240:SF28">
    <property type="entry name" value="ISO-OROTATE DECARBOXYLASE (EUROFUNG)"/>
    <property type="match status" value="1"/>
</dbReference>
<evidence type="ECO:0000256" key="1">
    <source>
        <dbReference type="ARBA" id="ARBA00023239"/>
    </source>
</evidence>
<keyword evidence="4" id="KW-1185">Reference proteome</keyword>
<dbReference type="InterPro" id="IPR006680">
    <property type="entry name" value="Amidohydro-rel"/>
</dbReference>
<dbReference type="InterPro" id="IPR032465">
    <property type="entry name" value="ACMSD"/>
</dbReference>
<dbReference type="GO" id="GO:0005737">
    <property type="term" value="C:cytoplasm"/>
    <property type="evidence" value="ECO:0007669"/>
    <property type="project" value="TreeGrafter"/>
</dbReference>
<dbReference type="GO" id="GO:0019748">
    <property type="term" value="P:secondary metabolic process"/>
    <property type="evidence" value="ECO:0007669"/>
    <property type="project" value="TreeGrafter"/>
</dbReference>
<organism evidence="3 4">
    <name type="scientific">Georhizobium profundi</name>
    <dbReference type="NCBI Taxonomy" id="2341112"/>
    <lineage>
        <taxon>Bacteria</taxon>
        <taxon>Pseudomonadati</taxon>
        <taxon>Pseudomonadota</taxon>
        <taxon>Alphaproteobacteria</taxon>
        <taxon>Hyphomicrobiales</taxon>
        <taxon>Rhizobiaceae</taxon>
        <taxon>Georhizobium</taxon>
    </lineage>
</organism>
<evidence type="ECO:0000313" key="4">
    <source>
        <dbReference type="Proteomes" id="UP000268192"/>
    </source>
</evidence>
<dbReference type="Proteomes" id="UP000268192">
    <property type="component" value="Chromosome"/>
</dbReference>
<accession>A0A3Q8XRX8</accession>
<reference evidence="3 4" key="1">
    <citation type="submission" date="2018-09" db="EMBL/GenBank/DDBJ databases">
        <title>Marinorhizobium profundi gen. nov., sp. nov., isolated from a deep-sea sediment sample from the New Britain Trench and proposal of Marinorhizobiaceae fam. nov. in the order Rhizobiales of the class Alphaproteobacteria.</title>
        <authorList>
            <person name="Cao J."/>
        </authorList>
    </citation>
    <scope>NUCLEOTIDE SEQUENCE [LARGE SCALE GENOMIC DNA]</scope>
    <source>
        <strain evidence="3 4">WS11</strain>
    </source>
</reference>
<evidence type="ECO:0000313" key="3">
    <source>
        <dbReference type="EMBL" id="AZN73637.1"/>
    </source>
</evidence>
<dbReference type="KEGG" id="abaw:D5400_06990"/>
<dbReference type="PANTHER" id="PTHR21240">
    <property type="entry name" value="2-AMINO-3-CARBOXYLMUCONATE-6-SEMIALDEHYDE DECARBOXYLASE"/>
    <property type="match status" value="1"/>
</dbReference>
<dbReference type="Pfam" id="PF04909">
    <property type="entry name" value="Amidohydro_2"/>
    <property type="match status" value="1"/>
</dbReference>
<dbReference type="EMBL" id="CP032509">
    <property type="protein sequence ID" value="AZN73637.1"/>
    <property type="molecule type" value="Genomic_DNA"/>
</dbReference>
<dbReference type="AlphaFoldDB" id="A0A3Q8XRX8"/>
<gene>
    <name evidence="3" type="ORF">D5400_06990</name>
</gene>
<dbReference type="Gene3D" id="3.20.20.140">
    <property type="entry name" value="Metal-dependent hydrolases"/>
    <property type="match status" value="1"/>
</dbReference>
<dbReference type="SUPFAM" id="SSF51556">
    <property type="entry name" value="Metallo-dependent hydrolases"/>
    <property type="match status" value="1"/>
</dbReference>
<proteinExistence type="predicted"/>
<dbReference type="GO" id="GO:0016787">
    <property type="term" value="F:hydrolase activity"/>
    <property type="evidence" value="ECO:0007669"/>
    <property type="project" value="UniProtKB-KW"/>
</dbReference>
<feature type="domain" description="Amidohydrolase-related" evidence="2">
    <location>
        <begin position="1"/>
        <end position="324"/>
    </location>
</feature>